<gene>
    <name evidence="2" type="ORF">SAMN02745883_00712</name>
</gene>
<keyword evidence="1" id="KW-0812">Transmembrane</keyword>
<dbReference type="PANTHER" id="PTHR34980">
    <property type="entry name" value="INNER MEMBRANE PROTEIN-RELATED-RELATED"/>
    <property type="match status" value="1"/>
</dbReference>
<dbReference type="RefSeq" id="WP_072966006.1">
    <property type="nucleotide sequence ID" value="NZ_FRAJ01000005.1"/>
</dbReference>
<organism evidence="2 3">
    <name type="scientific">Caminicella sporogenes DSM 14501</name>
    <dbReference type="NCBI Taxonomy" id="1121266"/>
    <lineage>
        <taxon>Bacteria</taxon>
        <taxon>Bacillati</taxon>
        <taxon>Bacillota</taxon>
        <taxon>Clostridia</taxon>
        <taxon>Peptostreptococcales</taxon>
        <taxon>Caminicellaceae</taxon>
        <taxon>Caminicella</taxon>
    </lineage>
</organism>
<feature type="transmembrane region" description="Helical" evidence="1">
    <location>
        <begin position="74"/>
        <end position="91"/>
    </location>
</feature>
<feature type="transmembrane region" description="Helical" evidence="1">
    <location>
        <begin position="18"/>
        <end position="38"/>
    </location>
</feature>
<keyword evidence="1" id="KW-1133">Transmembrane helix</keyword>
<keyword evidence="1" id="KW-0472">Membrane</keyword>
<keyword evidence="3" id="KW-1185">Reference proteome</keyword>
<dbReference type="AlphaFoldDB" id="A0A1M6MYU9"/>
<reference evidence="2 3" key="1">
    <citation type="submission" date="2016-11" db="EMBL/GenBank/DDBJ databases">
        <authorList>
            <person name="Jaros S."/>
            <person name="Januszkiewicz K."/>
            <person name="Wedrychowicz H."/>
        </authorList>
    </citation>
    <scope>NUCLEOTIDE SEQUENCE [LARGE SCALE GENOMIC DNA]</scope>
    <source>
        <strain evidence="2 3">DSM 14501</strain>
    </source>
</reference>
<proteinExistence type="predicted"/>
<evidence type="ECO:0000313" key="2">
    <source>
        <dbReference type="EMBL" id="SHJ88647.1"/>
    </source>
</evidence>
<dbReference type="GO" id="GO:0005886">
    <property type="term" value="C:plasma membrane"/>
    <property type="evidence" value="ECO:0007669"/>
    <property type="project" value="TreeGrafter"/>
</dbReference>
<protein>
    <submittedName>
        <fullName evidence="2">Uncharacterized membrane protein YhaH, DUF805 family</fullName>
    </submittedName>
</protein>
<dbReference type="EMBL" id="FRAJ01000005">
    <property type="protein sequence ID" value="SHJ88647.1"/>
    <property type="molecule type" value="Genomic_DNA"/>
</dbReference>
<feature type="transmembrane region" description="Helical" evidence="1">
    <location>
        <begin position="44"/>
        <end position="62"/>
    </location>
</feature>
<evidence type="ECO:0000313" key="3">
    <source>
        <dbReference type="Proteomes" id="UP000184082"/>
    </source>
</evidence>
<name>A0A1M6MYU9_9FIRM</name>
<sequence>MDIKEAFSFKGRISRMNYFWYQLFVGIPIIFLQILYNVFLADKILLALIVLVLHTPLSIILICKSIQRLHDINISGKVILVPFVIVFLHVITPNYNFLPFLMVFQVSLLLIRGTEGSNKYGEAPLE</sequence>
<accession>A0A1M6MYU9</accession>
<dbReference type="Pfam" id="PF05656">
    <property type="entry name" value="DUF805"/>
    <property type="match status" value="1"/>
</dbReference>
<evidence type="ECO:0000256" key="1">
    <source>
        <dbReference type="SAM" id="Phobius"/>
    </source>
</evidence>
<dbReference type="Proteomes" id="UP000184082">
    <property type="component" value="Unassembled WGS sequence"/>
</dbReference>
<dbReference type="STRING" id="1121266.SAMN02745883_00712"/>
<dbReference type="InterPro" id="IPR008523">
    <property type="entry name" value="DUF805"/>
</dbReference>